<organism evidence="2 3">
    <name type="scientific">Exophiala sideris</name>
    <dbReference type="NCBI Taxonomy" id="1016849"/>
    <lineage>
        <taxon>Eukaryota</taxon>
        <taxon>Fungi</taxon>
        <taxon>Dikarya</taxon>
        <taxon>Ascomycota</taxon>
        <taxon>Pezizomycotina</taxon>
        <taxon>Eurotiomycetes</taxon>
        <taxon>Chaetothyriomycetidae</taxon>
        <taxon>Chaetothyriales</taxon>
        <taxon>Herpotrichiellaceae</taxon>
        <taxon>Exophiala</taxon>
    </lineage>
</organism>
<evidence type="ECO:0000313" key="2">
    <source>
        <dbReference type="EMBL" id="KIV82800.1"/>
    </source>
</evidence>
<dbReference type="SUPFAM" id="SSF81383">
    <property type="entry name" value="F-box domain"/>
    <property type="match status" value="1"/>
</dbReference>
<sequence length="646" mass="73687">MVNNSFASTICTQLFEINFLRSPSTCEALRTFKPIKDDPYSLNTMAQDQRKTMRRPHERLIPATPNDIYPTGLEIILKELHKGALKSNFLPGPGRHRLPAGYQPNFGSDINPNMAVLPQFPMEVLIKICAYLDPIWVFQLELTCTTMARRLRSREGNRLWYNSIPPTLKAMPELFQHEEAFAQRLPNAPFEFDSQPNPAGVQVAYATPWTHGGLDNSINTLVNLPALRSVNVTAPLYIYMQHLKGTDRIPLLHYAVSDTPVGTRVRTLAIGGLYQVNFNYRRELLGYLLLTRRCNICLEAPIVSGTPIQPHEAWHTFGGVELCSLCYPEWTVRTEQTRKIPEAYKYLCRFTPQSRRMGHWSHDRYNPWQNGQVHWRPMVDDFIRQKCGLDFETLLAKQMYFRWLIATLKYINRDRHLYYGRQDFRTNILLEAQHQWRNADARDPLGLRIALLRDNNIIRTADLPNILFRPELIDINALGPQAPGEEWLDDPVDAIRYTRDVKGGRGITWYSNKAQEMLVRLAEGYAGDRCRDALEKYHVQRLRSNLTSDTILANLAAAGPMGSMSIMAVVKKKLFLEDGRGFAHGAMLTPAGRDAAKIVLGPLLQATISCTQPGCAAAPRGLEEMVHHMRLCHANVFIGSWQWQLA</sequence>
<evidence type="ECO:0000313" key="3">
    <source>
        <dbReference type="Proteomes" id="UP000053599"/>
    </source>
</evidence>
<dbReference type="OrthoDB" id="4116658at2759"/>
<name>A0A0D1W210_9EURO</name>
<evidence type="ECO:0000259" key="1">
    <source>
        <dbReference type="PROSITE" id="PS50181"/>
    </source>
</evidence>
<accession>A0A0D1W210</accession>
<gene>
    <name evidence="2" type="ORF">PV11_04879</name>
</gene>
<dbReference type="InterPro" id="IPR036047">
    <property type="entry name" value="F-box-like_dom_sf"/>
</dbReference>
<dbReference type="PROSITE" id="PS50181">
    <property type="entry name" value="FBOX"/>
    <property type="match status" value="1"/>
</dbReference>
<proteinExistence type="predicted"/>
<dbReference type="AlphaFoldDB" id="A0A0D1W210"/>
<dbReference type="InterPro" id="IPR001810">
    <property type="entry name" value="F-box_dom"/>
</dbReference>
<protein>
    <recommendedName>
        <fullName evidence="1">F-box domain-containing protein</fullName>
    </recommendedName>
</protein>
<dbReference type="Proteomes" id="UP000053599">
    <property type="component" value="Unassembled WGS sequence"/>
</dbReference>
<dbReference type="EMBL" id="KN846952">
    <property type="protein sequence ID" value="KIV82800.1"/>
    <property type="molecule type" value="Genomic_DNA"/>
</dbReference>
<feature type="domain" description="F-box" evidence="1">
    <location>
        <begin position="114"/>
        <end position="163"/>
    </location>
</feature>
<reference evidence="2 3" key="1">
    <citation type="submission" date="2015-01" db="EMBL/GenBank/DDBJ databases">
        <title>The Genome Sequence of Exophiala sideris CBS121828.</title>
        <authorList>
            <consortium name="The Broad Institute Genomics Platform"/>
            <person name="Cuomo C."/>
            <person name="de Hoog S."/>
            <person name="Gorbushina A."/>
            <person name="Stielow B."/>
            <person name="Teixiera M."/>
            <person name="Abouelleil A."/>
            <person name="Chapman S.B."/>
            <person name="Priest M."/>
            <person name="Young S.K."/>
            <person name="Wortman J."/>
            <person name="Nusbaum C."/>
            <person name="Birren B."/>
        </authorList>
    </citation>
    <scope>NUCLEOTIDE SEQUENCE [LARGE SCALE GENOMIC DNA]</scope>
    <source>
        <strain evidence="2 3">CBS 121828</strain>
    </source>
</reference>
<dbReference type="HOGENOM" id="CLU_461532_0_0_1"/>